<dbReference type="CDD" id="cd20651">
    <property type="entry name" value="CYP15A1-like"/>
    <property type="match status" value="1"/>
</dbReference>
<dbReference type="PRINTS" id="PR00385">
    <property type="entry name" value="P450"/>
</dbReference>
<keyword evidence="10 15" id="KW-0560">Oxidoreductase</keyword>
<name>A0A0C5C541_CNAME</name>
<evidence type="ECO:0000256" key="1">
    <source>
        <dbReference type="ARBA" id="ARBA00001971"/>
    </source>
</evidence>
<keyword evidence="7 14" id="KW-0479">Metal-binding</keyword>
<dbReference type="PRINTS" id="PR00463">
    <property type="entry name" value="EP450I"/>
</dbReference>
<dbReference type="PANTHER" id="PTHR24300:SF376">
    <property type="entry name" value="CYTOCHROME P450 15A1"/>
    <property type="match status" value="1"/>
</dbReference>
<dbReference type="GO" id="GO:0006805">
    <property type="term" value="P:xenobiotic metabolic process"/>
    <property type="evidence" value="ECO:0007669"/>
    <property type="project" value="TreeGrafter"/>
</dbReference>
<dbReference type="SUPFAM" id="SSF48264">
    <property type="entry name" value="Cytochrome P450"/>
    <property type="match status" value="1"/>
</dbReference>
<evidence type="ECO:0000256" key="10">
    <source>
        <dbReference type="ARBA" id="ARBA00023002"/>
    </source>
</evidence>
<dbReference type="GO" id="GO:0008395">
    <property type="term" value="F:steroid hydroxylase activity"/>
    <property type="evidence" value="ECO:0007669"/>
    <property type="project" value="TreeGrafter"/>
</dbReference>
<dbReference type="GO" id="GO:0005506">
    <property type="term" value="F:iron ion binding"/>
    <property type="evidence" value="ECO:0007669"/>
    <property type="project" value="InterPro"/>
</dbReference>
<keyword evidence="13" id="KW-0472">Membrane</keyword>
<dbReference type="InterPro" id="IPR001128">
    <property type="entry name" value="Cyt_P450"/>
</dbReference>
<evidence type="ECO:0000256" key="9">
    <source>
        <dbReference type="ARBA" id="ARBA00022848"/>
    </source>
</evidence>
<comment type="function">
    <text evidence="2">May be involved in the metabolism of insect hormones and in the breakdown of synthetic insecticides.</text>
</comment>
<evidence type="ECO:0000256" key="3">
    <source>
        <dbReference type="ARBA" id="ARBA00004174"/>
    </source>
</evidence>
<dbReference type="Pfam" id="PF00067">
    <property type="entry name" value="p450"/>
    <property type="match status" value="1"/>
</dbReference>
<dbReference type="PROSITE" id="PS00086">
    <property type="entry name" value="CYTOCHROME_P450"/>
    <property type="match status" value="1"/>
</dbReference>
<feature type="binding site" description="axial binding residue" evidence="14">
    <location>
        <position position="431"/>
    </location>
    <ligand>
        <name>heme</name>
        <dbReference type="ChEBI" id="CHEBI:30413"/>
    </ligand>
    <ligandPart>
        <name>Fe</name>
        <dbReference type="ChEBI" id="CHEBI:18248"/>
    </ligandPart>
</feature>
<dbReference type="FunFam" id="1.10.630.10:FF:000238">
    <property type="entry name" value="Cytochrome P450 2A6"/>
    <property type="match status" value="1"/>
</dbReference>
<dbReference type="InterPro" id="IPR036396">
    <property type="entry name" value="Cyt_P450_sf"/>
</dbReference>
<evidence type="ECO:0000256" key="8">
    <source>
        <dbReference type="ARBA" id="ARBA00022824"/>
    </source>
</evidence>
<evidence type="ECO:0000256" key="6">
    <source>
        <dbReference type="ARBA" id="ARBA00022617"/>
    </source>
</evidence>
<keyword evidence="6 14" id="KW-0349">Heme</keyword>
<dbReference type="InterPro" id="IPR017972">
    <property type="entry name" value="Cyt_P450_CS"/>
</dbReference>
<reference evidence="16" key="1">
    <citation type="submission" date="2014-10" db="EMBL/GenBank/DDBJ databases">
        <title>Identification of cytochrome P450 monooxygenase genes in the rice leaffolder, Cnaphalocrocis medinalis.</title>
        <authorList>
            <person name="Liu S."/>
        </authorList>
    </citation>
    <scope>NUCLEOTIDE SEQUENCE</scope>
    <source>
        <strain evidence="16">HF</strain>
    </source>
</reference>
<dbReference type="Gene3D" id="1.10.630.10">
    <property type="entry name" value="Cytochrome P450"/>
    <property type="match status" value="1"/>
</dbReference>
<dbReference type="PANTHER" id="PTHR24300">
    <property type="entry name" value="CYTOCHROME P450 508A4-RELATED"/>
    <property type="match status" value="1"/>
</dbReference>
<comment type="subcellular location">
    <subcellularLocation>
        <location evidence="4">Endoplasmic reticulum membrane</location>
        <topology evidence="4">Peripheral membrane protein</topology>
    </subcellularLocation>
    <subcellularLocation>
        <location evidence="3">Microsome membrane</location>
        <topology evidence="3">Peripheral membrane protein</topology>
    </subcellularLocation>
</comment>
<dbReference type="OrthoDB" id="3934656at2759"/>
<comment type="similarity">
    <text evidence="5 15">Belongs to the cytochrome P450 family.</text>
</comment>
<dbReference type="GO" id="GO:0006082">
    <property type="term" value="P:organic acid metabolic process"/>
    <property type="evidence" value="ECO:0007669"/>
    <property type="project" value="TreeGrafter"/>
</dbReference>
<evidence type="ECO:0000256" key="14">
    <source>
        <dbReference type="PIRSR" id="PIRSR602401-1"/>
    </source>
</evidence>
<keyword evidence="8" id="KW-0256">Endoplasmic reticulum</keyword>
<evidence type="ECO:0000313" key="16">
    <source>
        <dbReference type="EMBL" id="AJN91165.1"/>
    </source>
</evidence>
<evidence type="ECO:0000256" key="13">
    <source>
        <dbReference type="ARBA" id="ARBA00023136"/>
    </source>
</evidence>
<protein>
    <submittedName>
        <fullName evidence="16">Cytochrome P450 monooxygenase CYP305B1</fullName>
    </submittedName>
</protein>
<keyword evidence="12 15" id="KW-0503">Monooxygenase</keyword>
<dbReference type="AlphaFoldDB" id="A0A0C5C541"/>
<comment type="cofactor">
    <cofactor evidence="1 14">
        <name>heme</name>
        <dbReference type="ChEBI" id="CHEBI:30413"/>
    </cofactor>
</comment>
<dbReference type="EMBL" id="KP001120">
    <property type="protein sequence ID" value="AJN91165.1"/>
    <property type="molecule type" value="mRNA"/>
</dbReference>
<evidence type="ECO:0000256" key="5">
    <source>
        <dbReference type="ARBA" id="ARBA00010617"/>
    </source>
</evidence>
<evidence type="ECO:0000256" key="7">
    <source>
        <dbReference type="ARBA" id="ARBA00022723"/>
    </source>
</evidence>
<proteinExistence type="evidence at transcript level"/>
<accession>A0A0C5C541</accession>
<dbReference type="GO" id="GO:0016712">
    <property type="term" value="F:oxidoreductase activity, acting on paired donors, with incorporation or reduction of molecular oxygen, reduced flavin or flavoprotein as one donor, and incorporation of one atom of oxygen"/>
    <property type="evidence" value="ECO:0007669"/>
    <property type="project" value="TreeGrafter"/>
</dbReference>
<keyword evidence="9" id="KW-0492">Microsome</keyword>
<evidence type="ECO:0000256" key="4">
    <source>
        <dbReference type="ARBA" id="ARBA00004406"/>
    </source>
</evidence>
<evidence type="ECO:0000256" key="15">
    <source>
        <dbReference type="RuleBase" id="RU000461"/>
    </source>
</evidence>
<keyword evidence="11 14" id="KW-0408">Iron</keyword>
<evidence type="ECO:0000256" key="12">
    <source>
        <dbReference type="ARBA" id="ARBA00023033"/>
    </source>
</evidence>
<dbReference type="InterPro" id="IPR002401">
    <property type="entry name" value="Cyt_P450_E_grp-I"/>
</dbReference>
<organism evidence="16">
    <name type="scientific">Cnaphalocrocis medinalis</name>
    <name type="common">Rice leaffolder moth</name>
    <dbReference type="NCBI Taxonomy" id="437488"/>
    <lineage>
        <taxon>Eukaryota</taxon>
        <taxon>Metazoa</taxon>
        <taxon>Ecdysozoa</taxon>
        <taxon>Arthropoda</taxon>
        <taxon>Hexapoda</taxon>
        <taxon>Insecta</taxon>
        <taxon>Pterygota</taxon>
        <taxon>Neoptera</taxon>
        <taxon>Endopterygota</taxon>
        <taxon>Lepidoptera</taxon>
        <taxon>Glossata</taxon>
        <taxon>Ditrysia</taxon>
        <taxon>Pyraloidea</taxon>
        <taxon>Crambidae</taxon>
        <taxon>Pyraustinae</taxon>
        <taxon>Cnaphalocrocis</taxon>
    </lineage>
</organism>
<sequence length="485" mass="55194">MFITVITVLLLVIAGYIIKTVTKPRKFPPGPKWYPFLGCSGVVQSMTKKHGSQWKGLSELAKEYSTQVLGLKLGSELVVVVYGEKNIRNVFTEPEFEGRPNSFFIRLRCLGKRMGITFSDGPLWREHRQFTVKHLRNIGFGKTGMGEDIQRELSNILDYVEKNNDRAINPKSVLPAAVMNVIWKYVAGERIKDERLKFLLELLNARSKAFSIAGGWLNQAPWCRFFFPELSGYSLITKMNQQISEVIEEAIITHKTNTVPGNDFIYSFLSEMDSNKNSFTEEQLKTICLDLLIAGSQTTSNVLEFAFLVLVRNQALQDKLYREISKELGNETPSWNDRTRLTYTSAFLLEVQRYYTIVPLAGPRRLLDDAVIDGYLIPKETTVLISVGDLHFDPEIWDDPHEFKPERFIDECGALKNSEHMYPFGLGRRRCPGDSLAKSFIFIVFVGVLQKYRIEHCNGVLPSGEPIIGLISAPRPYVADFIPRS</sequence>
<dbReference type="GO" id="GO:0005789">
    <property type="term" value="C:endoplasmic reticulum membrane"/>
    <property type="evidence" value="ECO:0007669"/>
    <property type="project" value="UniProtKB-SubCell"/>
</dbReference>
<evidence type="ECO:0000256" key="11">
    <source>
        <dbReference type="ARBA" id="ARBA00023004"/>
    </source>
</evidence>
<dbReference type="InterPro" id="IPR050182">
    <property type="entry name" value="Cytochrome_P450_fam2"/>
</dbReference>
<evidence type="ECO:0000256" key="2">
    <source>
        <dbReference type="ARBA" id="ARBA00003690"/>
    </source>
</evidence>
<dbReference type="GO" id="GO:0020037">
    <property type="term" value="F:heme binding"/>
    <property type="evidence" value="ECO:0007669"/>
    <property type="project" value="InterPro"/>
</dbReference>